<evidence type="ECO:0000256" key="1">
    <source>
        <dbReference type="ARBA" id="ARBA00001400"/>
    </source>
</evidence>
<dbReference type="InterPro" id="IPR005273">
    <property type="entry name" value="Ura-DNA_glyco_family4"/>
</dbReference>
<dbReference type="GO" id="GO:0004844">
    <property type="term" value="F:uracil DNA N-glycosylase activity"/>
    <property type="evidence" value="ECO:0007669"/>
    <property type="project" value="UniProtKB-EC"/>
</dbReference>
<name>A0A931IT36_9BURK</name>
<keyword evidence="5" id="KW-0004">4Fe-4S</keyword>
<comment type="catalytic activity">
    <reaction evidence="1">
        <text>Hydrolyzes single-stranded DNA or mismatched double-stranded DNA and polynucleotides, releasing free uracil.</text>
        <dbReference type="EC" id="3.2.2.27"/>
    </reaction>
</comment>
<keyword evidence="6" id="KW-0479">Metal-binding</keyword>
<evidence type="ECO:0000313" key="14">
    <source>
        <dbReference type="EMBL" id="MBH9552232.1"/>
    </source>
</evidence>
<feature type="domain" description="Uracil-DNA glycosylase-like" evidence="13">
    <location>
        <begin position="121"/>
        <end position="274"/>
    </location>
</feature>
<evidence type="ECO:0000256" key="8">
    <source>
        <dbReference type="ARBA" id="ARBA00022801"/>
    </source>
</evidence>
<evidence type="ECO:0000256" key="4">
    <source>
        <dbReference type="ARBA" id="ARBA00019403"/>
    </source>
</evidence>
<dbReference type="GO" id="GO:0046872">
    <property type="term" value="F:metal ion binding"/>
    <property type="evidence" value="ECO:0007669"/>
    <property type="project" value="UniProtKB-KW"/>
</dbReference>
<dbReference type="InterPro" id="IPR036895">
    <property type="entry name" value="Uracil-DNA_glycosylase-like_sf"/>
</dbReference>
<gene>
    <name evidence="14" type="ORF">I7X43_05135</name>
</gene>
<evidence type="ECO:0000256" key="9">
    <source>
        <dbReference type="ARBA" id="ARBA00023004"/>
    </source>
</evidence>
<dbReference type="Proteomes" id="UP000620139">
    <property type="component" value="Unassembled WGS sequence"/>
</dbReference>
<accession>A0A931IT36</accession>
<keyword evidence="9" id="KW-0408">Iron</keyword>
<dbReference type="GO" id="GO:0006281">
    <property type="term" value="P:DNA repair"/>
    <property type="evidence" value="ECO:0007669"/>
    <property type="project" value="UniProtKB-KW"/>
</dbReference>
<feature type="compositionally biased region" description="Low complexity" evidence="12">
    <location>
        <begin position="33"/>
        <end position="54"/>
    </location>
</feature>
<keyword evidence="11" id="KW-0234">DNA repair</keyword>
<evidence type="ECO:0000256" key="7">
    <source>
        <dbReference type="ARBA" id="ARBA00022763"/>
    </source>
</evidence>
<feature type="region of interest" description="Disordered" evidence="12">
    <location>
        <begin position="28"/>
        <end position="54"/>
    </location>
</feature>
<dbReference type="SUPFAM" id="SSF52141">
    <property type="entry name" value="Uracil-DNA glycosylase-like"/>
    <property type="match status" value="1"/>
</dbReference>
<dbReference type="SMART" id="SM00986">
    <property type="entry name" value="UDG"/>
    <property type="match status" value="1"/>
</dbReference>
<dbReference type="Pfam" id="PF03167">
    <property type="entry name" value="UDG"/>
    <property type="match status" value="1"/>
</dbReference>
<dbReference type="RefSeq" id="WP_198099858.1">
    <property type="nucleotide sequence ID" value="NZ_JAEDAL010000002.1"/>
</dbReference>
<evidence type="ECO:0000256" key="10">
    <source>
        <dbReference type="ARBA" id="ARBA00023014"/>
    </source>
</evidence>
<evidence type="ECO:0000256" key="6">
    <source>
        <dbReference type="ARBA" id="ARBA00022723"/>
    </source>
</evidence>
<evidence type="ECO:0000256" key="3">
    <source>
        <dbReference type="ARBA" id="ARBA00012030"/>
    </source>
</evidence>
<proteinExistence type="inferred from homology"/>
<dbReference type="InterPro" id="IPR051536">
    <property type="entry name" value="UDG_Type-4/5"/>
</dbReference>
<evidence type="ECO:0000256" key="5">
    <source>
        <dbReference type="ARBA" id="ARBA00022485"/>
    </source>
</evidence>
<evidence type="ECO:0000313" key="15">
    <source>
        <dbReference type="Proteomes" id="UP000620139"/>
    </source>
</evidence>
<dbReference type="Gene3D" id="3.40.470.10">
    <property type="entry name" value="Uracil-DNA glycosylase-like domain"/>
    <property type="match status" value="1"/>
</dbReference>
<dbReference type="NCBIfam" id="TIGR00758">
    <property type="entry name" value="UDG_fam4"/>
    <property type="match status" value="1"/>
</dbReference>
<dbReference type="InterPro" id="IPR005122">
    <property type="entry name" value="Uracil-DNA_glycosylase-like"/>
</dbReference>
<protein>
    <recommendedName>
        <fullName evidence="4">Type-4 uracil-DNA glycosylase</fullName>
        <ecNumber evidence="3">3.2.2.27</ecNumber>
    </recommendedName>
</protein>
<dbReference type="EC" id="3.2.2.27" evidence="3"/>
<organism evidence="14 15">
    <name type="scientific">Inhella gelatinilytica</name>
    <dbReference type="NCBI Taxonomy" id="2795030"/>
    <lineage>
        <taxon>Bacteria</taxon>
        <taxon>Pseudomonadati</taxon>
        <taxon>Pseudomonadota</taxon>
        <taxon>Betaproteobacteria</taxon>
        <taxon>Burkholderiales</taxon>
        <taxon>Sphaerotilaceae</taxon>
        <taxon>Inhella</taxon>
    </lineage>
</organism>
<dbReference type="GO" id="GO:0051539">
    <property type="term" value="F:4 iron, 4 sulfur cluster binding"/>
    <property type="evidence" value="ECO:0007669"/>
    <property type="project" value="UniProtKB-KW"/>
</dbReference>
<evidence type="ECO:0000256" key="11">
    <source>
        <dbReference type="ARBA" id="ARBA00023204"/>
    </source>
</evidence>
<dbReference type="EMBL" id="JAEDAL010000002">
    <property type="protein sequence ID" value="MBH9552232.1"/>
    <property type="molecule type" value="Genomic_DNA"/>
</dbReference>
<reference evidence="14" key="1">
    <citation type="submission" date="2020-12" db="EMBL/GenBank/DDBJ databases">
        <title>The genome sequence of Inhella sp. 4Y17.</title>
        <authorList>
            <person name="Liu Y."/>
        </authorList>
    </citation>
    <scope>NUCLEOTIDE SEQUENCE</scope>
    <source>
        <strain evidence="14">4Y10</strain>
    </source>
</reference>
<evidence type="ECO:0000256" key="2">
    <source>
        <dbReference type="ARBA" id="ARBA00006521"/>
    </source>
</evidence>
<dbReference type="PANTHER" id="PTHR33693">
    <property type="entry name" value="TYPE-5 URACIL-DNA GLYCOSYLASE"/>
    <property type="match status" value="1"/>
</dbReference>
<evidence type="ECO:0000259" key="13">
    <source>
        <dbReference type="SMART" id="SM00986"/>
    </source>
</evidence>
<dbReference type="AlphaFoldDB" id="A0A931IT36"/>
<dbReference type="SMART" id="SM00987">
    <property type="entry name" value="UreE_C"/>
    <property type="match status" value="1"/>
</dbReference>
<dbReference type="PANTHER" id="PTHR33693:SF1">
    <property type="entry name" value="TYPE-4 URACIL-DNA GLYCOSYLASE"/>
    <property type="match status" value="1"/>
</dbReference>
<keyword evidence="7" id="KW-0227">DNA damage</keyword>
<keyword evidence="15" id="KW-1185">Reference proteome</keyword>
<evidence type="ECO:0000256" key="12">
    <source>
        <dbReference type="SAM" id="MobiDB-lite"/>
    </source>
</evidence>
<comment type="similarity">
    <text evidence="2">Belongs to the uracil-DNA glycosylase (UDG) superfamily. Type 4 (UDGa) family.</text>
</comment>
<dbReference type="CDD" id="cd10030">
    <property type="entry name" value="UDG-F4_TTUDGA_SPO1dp_like"/>
    <property type="match status" value="1"/>
</dbReference>
<keyword evidence="10" id="KW-0411">Iron-sulfur</keyword>
<keyword evidence="8" id="KW-0378">Hydrolase</keyword>
<comment type="caution">
    <text evidence="14">The sequence shown here is derived from an EMBL/GenBank/DDBJ whole genome shotgun (WGS) entry which is preliminary data.</text>
</comment>
<sequence>MTEPRWDARQRAMLGALGLNWWPTLREGRESPRPMAAPTPATQPVATERPQPAPVAAPRLVPARDVLPARPVQEPQPLTHPTPDPALPVPELAGLDAEGLKAAIHACRACGLCERRRQAVPGAGVQGARWLIVGEGPGEQEDLQGQPFVGPSGQLLDAILAALNLSRAPEAGQDGVYIANAVKCRPPGNRTPTPEELAACRPYLLRQIELLQPRIIVALGRVAVQSLLGQEGALGSLRGRVHPGPLGVPVVVSYHPSYLLRNPAEKAKAWADWCRAADTLDALSGKSANGDE</sequence>